<name>A0A1B2J8B0_PICPA</name>
<reference evidence="1 2" key="1">
    <citation type="submission" date="2016-02" db="EMBL/GenBank/DDBJ databases">
        <title>Comparative genomic and transcriptomic foundation for Pichia pastoris.</title>
        <authorList>
            <person name="Love K.R."/>
            <person name="Shah K.A."/>
            <person name="Whittaker C.A."/>
            <person name="Wu J."/>
            <person name="Bartlett M.C."/>
            <person name="Ma D."/>
            <person name="Leeson R.L."/>
            <person name="Priest M."/>
            <person name="Young S.K."/>
            <person name="Love J.C."/>
        </authorList>
    </citation>
    <scope>NUCLEOTIDE SEQUENCE [LARGE SCALE GENOMIC DNA]</scope>
    <source>
        <strain evidence="1 2">ATCC 28485</strain>
    </source>
</reference>
<accession>A0A1B2J8B0</accession>
<dbReference type="AlphaFoldDB" id="A0A1B2J8B0"/>
<proteinExistence type="predicted"/>
<sequence length="394" mass="45396">MELRISQVPTSLSLNSRSRSLEDPVHCETSRDDENFSSTYYDSGMPQYRKHHIELAFLMKNDNMSLGCRLQKISDILLMNANSRNFSLILIPRISKLLQKTVLPSTVQVMENVQLYLEEEPEIVNCLMQIIESIYVLENAQECQPFEPTISVLTDFYTFLTMLQEADNTHTLNTWCLRVLNTIAVVTETSRNFEELTNWLMNFLNQMKGKQTPLWQEFLDLLSNVLIHMSTLCEMPLSEALEGSDNGKILKLSLESQYKEYVTFDYSTAKYFPPNISENTSEFKVWKYLETEKKCPSFVALFEATQNSSYLPKNTALHLRQLDSLSNNNHSPSFEKDNPDTYKSILRILCRKLKHSLTKPIGYSKQILNSLFGGEVLVPSIEKTDSSTLKKDLQ</sequence>
<keyword evidence="2" id="KW-1185">Reference proteome</keyword>
<dbReference type="Proteomes" id="UP000094565">
    <property type="component" value="Chromosome 1"/>
</dbReference>
<dbReference type="OrthoDB" id="10305415at2759"/>
<organism evidence="1 2">
    <name type="scientific">Komagataella pastoris</name>
    <name type="common">Yeast</name>
    <name type="synonym">Pichia pastoris</name>
    <dbReference type="NCBI Taxonomy" id="4922"/>
    <lineage>
        <taxon>Eukaryota</taxon>
        <taxon>Fungi</taxon>
        <taxon>Dikarya</taxon>
        <taxon>Ascomycota</taxon>
        <taxon>Saccharomycotina</taxon>
        <taxon>Pichiomycetes</taxon>
        <taxon>Pichiales</taxon>
        <taxon>Pichiaceae</taxon>
        <taxon>Komagataella</taxon>
    </lineage>
</organism>
<dbReference type="EMBL" id="CP014584">
    <property type="protein sequence ID" value="ANZ74221.1"/>
    <property type="molecule type" value="Genomic_DNA"/>
</dbReference>
<protein>
    <submittedName>
        <fullName evidence="1">BA75_00139T0</fullName>
    </submittedName>
</protein>
<gene>
    <name evidence="1" type="ORF">ATY40_BA7500139</name>
</gene>
<evidence type="ECO:0000313" key="2">
    <source>
        <dbReference type="Proteomes" id="UP000094565"/>
    </source>
</evidence>
<evidence type="ECO:0000313" key="1">
    <source>
        <dbReference type="EMBL" id="ANZ74221.1"/>
    </source>
</evidence>